<evidence type="ECO:0000256" key="1">
    <source>
        <dbReference type="SAM" id="MobiDB-lite"/>
    </source>
</evidence>
<protein>
    <submittedName>
        <fullName evidence="2">Uncharacterized protein</fullName>
    </submittedName>
</protein>
<reference evidence="2" key="3">
    <citation type="submission" date="2023-05" db="EMBL/GenBank/DDBJ databases">
        <authorList>
            <person name="Smith C.H."/>
        </authorList>
    </citation>
    <scope>NUCLEOTIDE SEQUENCE</scope>
    <source>
        <strain evidence="2">CHS0354</strain>
        <tissue evidence="2">Mantle</tissue>
    </source>
</reference>
<dbReference type="EMBL" id="JAEAOA010001069">
    <property type="protein sequence ID" value="KAK3603632.1"/>
    <property type="molecule type" value="Genomic_DNA"/>
</dbReference>
<proteinExistence type="predicted"/>
<organism evidence="2 3">
    <name type="scientific">Potamilus streckersoni</name>
    <dbReference type="NCBI Taxonomy" id="2493646"/>
    <lineage>
        <taxon>Eukaryota</taxon>
        <taxon>Metazoa</taxon>
        <taxon>Spiralia</taxon>
        <taxon>Lophotrochozoa</taxon>
        <taxon>Mollusca</taxon>
        <taxon>Bivalvia</taxon>
        <taxon>Autobranchia</taxon>
        <taxon>Heteroconchia</taxon>
        <taxon>Palaeoheterodonta</taxon>
        <taxon>Unionida</taxon>
        <taxon>Unionoidea</taxon>
        <taxon>Unionidae</taxon>
        <taxon>Ambleminae</taxon>
        <taxon>Lampsilini</taxon>
        <taxon>Potamilus</taxon>
    </lineage>
</organism>
<dbReference type="Proteomes" id="UP001195483">
    <property type="component" value="Unassembled WGS sequence"/>
</dbReference>
<gene>
    <name evidence="2" type="ORF">CHS0354_017351</name>
</gene>
<reference evidence="2" key="1">
    <citation type="journal article" date="2021" name="Genome Biol. Evol.">
        <title>A High-Quality Reference Genome for a Parasitic Bivalve with Doubly Uniparental Inheritance (Bivalvia: Unionida).</title>
        <authorList>
            <person name="Smith C.H."/>
        </authorList>
    </citation>
    <scope>NUCLEOTIDE SEQUENCE</scope>
    <source>
        <strain evidence="2">CHS0354</strain>
    </source>
</reference>
<feature type="region of interest" description="Disordered" evidence="1">
    <location>
        <begin position="326"/>
        <end position="345"/>
    </location>
</feature>
<keyword evidence="3" id="KW-1185">Reference proteome</keyword>
<dbReference type="AlphaFoldDB" id="A0AAE0W7U4"/>
<comment type="caution">
    <text evidence="2">The sequence shown here is derived from an EMBL/GenBank/DDBJ whole genome shotgun (WGS) entry which is preliminary data.</text>
</comment>
<sequence>MSRKEEDVLNYKKIERYPHQKISIRKEIIDSAERSEQFVKRSNKTMSRERALEAIHKISDGRPMPVTLCETEAIDYSSDGSSHSIKKEDMSFEMSFNNDEALTAMTLLDLYQQQKEPQKEPLDLSNKTLLRKVQRPKEFSMLESYNSAERSERIFSDSDKSLKTVQTATSTESIFGTSKLRLFYEARSKTNPYPVTIPYKVNIPGIGLVPGIFVPGFPARICKTDNCLEISLTDPSELKDEDQPFFYSASTNVTTALGHEGYQHLAISATTSLPAITQPNPDGSHLYIPSSSFNSGQAIIPLTSSDCYETARPSTADISQLSSNNRTVRPFAESSKPLTPDCRQPERTDIDVHISRCTEPLCAASSEQHSLISHSEEESQLPVAMDTGNSICLPNIPCLQDNVNEWIQTEHEAVKKRLKKKIRGRTEAPD</sequence>
<evidence type="ECO:0000313" key="2">
    <source>
        <dbReference type="EMBL" id="KAK3603632.1"/>
    </source>
</evidence>
<reference evidence="2" key="2">
    <citation type="journal article" date="2021" name="Genome Biol. Evol.">
        <title>Developing a high-quality reference genome for a parasitic bivalve with doubly uniparental inheritance (Bivalvia: Unionida).</title>
        <authorList>
            <person name="Smith C.H."/>
        </authorList>
    </citation>
    <scope>NUCLEOTIDE SEQUENCE</scope>
    <source>
        <strain evidence="2">CHS0354</strain>
        <tissue evidence="2">Mantle</tissue>
    </source>
</reference>
<name>A0AAE0W7U4_9BIVA</name>
<accession>A0AAE0W7U4</accession>
<evidence type="ECO:0000313" key="3">
    <source>
        <dbReference type="Proteomes" id="UP001195483"/>
    </source>
</evidence>